<evidence type="ECO:0000313" key="1">
    <source>
        <dbReference type="EMBL" id="ALI01343.1"/>
    </source>
</evidence>
<proteinExistence type="predicted"/>
<name>A0A0N9WIE3_PSEFL</name>
<gene>
    <name evidence="1" type="ORF">AO353_09785</name>
</gene>
<reference evidence="2" key="1">
    <citation type="submission" date="2015-09" db="EMBL/GenBank/DDBJ databases">
        <title>Whole genome sequence of Pseudomonas fluorescens FW300-N2E3.</title>
        <authorList>
            <person name="Ray J."/>
            <person name="Melnyk R."/>
            <person name="Deutschbauer A."/>
        </authorList>
    </citation>
    <scope>NUCLEOTIDE SEQUENCE [LARGE SCALE GENOMIC DNA]</scope>
    <source>
        <strain evidence="2">FW300-N2E3</strain>
    </source>
</reference>
<organism evidence="1 2">
    <name type="scientific">Pseudomonas fluorescens</name>
    <dbReference type="NCBI Taxonomy" id="294"/>
    <lineage>
        <taxon>Bacteria</taxon>
        <taxon>Pseudomonadati</taxon>
        <taxon>Pseudomonadota</taxon>
        <taxon>Gammaproteobacteria</taxon>
        <taxon>Pseudomonadales</taxon>
        <taxon>Pseudomonadaceae</taxon>
        <taxon>Pseudomonas</taxon>
    </lineage>
</organism>
<reference evidence="1 2" key="2">
    <citation type="journal article" date="2018" name="Nature">
        <title>Mutant phenotypes for thousands of bacterial genes of unknown function.</title>
        <authorList>
            <person name="Price M.N."/>
            <person name="Wetmore K.M."/>
            <person name="Waters R.J."/>
            <person name="Callaghan M."/>
            <person name="Ray J."/>
            <person name="Liu H."/>
            <person name="Kuehl J.V."/>
            <person name="Melnyk R.A."/>
            <person name="Lamson J.S."/>
            <person name="Suh Y."/>
            <person name="Carlson H.K."/>
            <person name="Esquivel Z."/>
            <person name="Sadeeshkumar H."/>
            <person name="Chakraborty R."/>
            <person name="Zane G.M."/>
            <person name="Rubin B.E."/>
            <person name="Wall J.D."/>
            <person name="Visel A."/>
            <person name="Bristow J."/>
            <person name="Blow M.J."/>
            <person name="Arkin A.P."/>
            <person name="Deutschbauer A.M."/>
        </authorList>
    </citation>
    <scope>NUCLEOTIDE SEQUENCE [LARGE SCALE GENOMIC DNA]</scope>
    <source>
        <strain evidence="1 2">FW300-N2E3</strain>
    </source>
</reference>
<evidence type="ECO:0000313" key="2">
    <source>
        <dbReference type="Proteomes" id="UP000066487"/>
    </source>
</evidence>
<sequence>MMLQPTLSGEFIQALDSPKDLGPHMTSDCYYVAHKLIAYKGKKIIFKGELYMAERNDLLNFLDDAAASGDLRELLISPVQAHTNGKTIYISEDAIYVYAAE</sequence>
<protein>
    <submittedName>
        <fullName evidence="1">Uncharacterized protein</fullName>
    </submittedName>
</protein>
<dbReference type="Proteomes" id="UP000066487">
    <property type="component" value="Chromosome"/>
</dbReference>
<dbReference type="EMBL" id="CP012830">
    <property type="protein sequence ID" value="ALI01343.1"/>
    <property type="molecule type" value="Genomic_DNA"/>
</dbReference>
<accession>A0A0N9WIE3</accession>
<dbReference type="AlphaFoldDB" id="A0A0N9WIE3"/>